<evidence type="ECO:0000256" key="7">
    <source>
        <dbReference type="ARBA" id="ARBA00022840"/>
    </source>
</evidence>
<comment type="catalytic activity">
    <reaction evidence="1">
        <text>ATP + protein L-histidine = ADP + protein N-phospho-L-histidine.</text>
        <dbReference type="EC" id="2.7.13.3"/>
    </reaction>
</comment>
<accession>A0A3D9ZCC3</accession>
<dbReference type="InterPro" id="IPR036890">
    <property type="entry name" value="HATPase_C_sf"/>
</dbReference>
<keyword evidence="4" id="KW-0808">Transferase</keyword>
<dbReference type="SMART" id="SM00387">
    <property type="entry name" value="HATPase_c"/>
    <property type="match status" value="1"/>
</dbReference>
<evidence type="ECO:0000256" key="1">
    <source>
        <dbReference type="ARBA" id="ARBA00000085"/>
    </source>
</evidence>
<keyword evidence="3" id="KW-0597">Phosphoprotein</keyword>
<feature type="transmembrane region" description="Helical" evidence="10">
    <location>
        <begin position="132"/>
        <end position="151"/>
    </location>
</feature>
<evidence type="ECO:0000313" key="13">
    <source>
        <dbReference type="Proteomes" id="UP000256913"/>
    </source>
</evidence>
<evidence type="ECO:0000259" key="11">
    <source>
        <dbReference type="SMART" id="SM00387"/>
    </source>
</evidence>
<comment type="caution">
    <text evidence="12">The sequence shown here is derived from an EMBL/GenBank/DDBJ whole genome shotgun (WGS) entry which is preliminary data.</text>
</comment>
<evidence type="ECO:0000256" key="5">
    <source>
        <dbReference type="ARBA" id="ARBA00022741"/>
    </source>
</evidence>
<dbReference type="Pfam" id="PF23539">
    <property type="entry name" value="DUF7134"/>
    <property type="match status" value="1"/>
</dbReference>
<evidence type="ECO:0000256" key="2">
    <source>
        <dbReference type="ARBA" id="ARBA00012438"/>
    </source>
</evidence>
<dbReference type="GO" id="GO:0046983">
    <property type="term" value="F:protein dimerization activity"/>
    <property type="evidence" value="ECO:0007669"/>
    <property type="project" value="InterPro"/>
</dbReference>
<evidence type="ECO:0000256" key="8">
    <source>
        <dbReference type="ARBA" id="ARBA00023012"/>
    </source>
</evidence>
<dbReference type="PANTHER" id="PTHR24421:SF10">
    <property type="entry name" value="NITRATE_NITRITE SENSOR PROTEIN NARQ"/>
    <property type="match status" value="1"/>
</dbReference>
<dbReference type="InterPro" id="IPR055558">
    <property type="entry name" value="DUF7134"/>
</dbReference>
<feature type="region of interest" description="Disordered" evidence="9">
    <location>
        <begin position="327"/>
        <end position="346"/>
    </location>
</feature>
<dbReference type="AlphaFoldDB" id="A0A3D9ZCC3"/>
<feature type="transmembrane region" description="Helical" evidence="10">
    <location>
        <begin position="66"/>
        <end position="87"/>
    </location>
</feature>
<evidence type="ECO:0000256" key="6">
    <source>
        <dbReference type="ARBA" id="ARBA00022777"/>
    </source>
</evidence>
<keyword evidence="5" id="KW-0547">Nucleotide-binding</keyword>
<evidence type="ECO:0000256" key="10">
    <source>
        <dbReference type="SAM" id="Phobius"/>
    </source>
</evidence>
<dbReference type="PANTHER" id="PTHR24421">
    <property type="entry name" value="NITRATE/NITRITE SENSOR PROTEIN NARX-RELATED"/>
    <property type="match status" value="1"/>
</dbReference>
<keyword evidence="10" id="KW-1133">Transmembrane helix</keyword>
<dbReference type="GO" id="GO:0005524">
    <property type="term" value="F:ATP binding"/>
    <property type="evidence" value="ECO:0007669"/>
    <property type="project" value="UniProtKB-KW"/>
</dbReference>
<evidence type="ECO:0000256" key="4">
    <source>
        <dbReference type="ARBA" id="ARBA00022679"/>
    </source>
</evidence>
<dbReference type="Proteomes" id="UP000256913">
    <property type="component" value="Unassembled WGS sequence"/>
</dbReference>
<feature type="domain" description="Histidine kinase/HSP90-like ATPase" evidence="11">
    <location>
        <begin position="285"/>
        <end position="379"/>
    </location>
</feature>
<keyword evidence="6 12" id="KW-0418">Kinase</keyword>
<protein>
    <recommendedName>
        <fullName evidence="2">histidine kinase</fullName>
        <ecNumber evidence="2">2.7.13.3</ecNumber>
    </recommendedName>
</protein>
<dbReference type="InterPro" id="IPR011712">
    <property type="entry name" value="Sig_transdc_His_kin_sub3_dim/P"/>
</dbReference>
<dbReference type="InterPro" id="IPR003594">
    <property type="entry name" value="HATPase_dom"/>
</dbReference>
<evidence type="ECO:0000313" key="12">
    <source>
        <dbReference type="EMBL" id="REF94935.1"/>
    </source>
</evidence>
<keyword evidence="10" id="KW-0472">Membrane</keyword>
<dbReference type="Pfam" id="PF02518">
    <property type="entry name" value="HATPase_c"/>
    <property type="match status" value="1"/>
</dbReference>
<keyword evidence="8" id="KW-0902">Two-component regulatory system</keyword>
<dbReference type="GO" id="GO:0016020">
    <property type="term" value="C:membrane"/>
    <property type="evidence" value="ECO:0007669"/>
    <property type="project" value="InterPro"/>
</dbReference>
<dbReference type="Gene3D" id="1.20.5.1930">
    <property type="match status" value="1"/>
</dbReference>
<proteinExistence type="predicted"/>
<reference evidence="12 13" key="1">
    <citation type="submission" date="2018-08" db="EMBL/GenBank/DDBJ databases">
        <title>Sequencing the genomes of 1000 actinobacteria strains.</title>
        <authorList>
            <person name="Klenk H.-P."/>
        </authorList>
    </citation>
    <scope>NUCLEOTIDE SEQUENCE [LARGE SCALE GENOMIC DNA]</scope>
    <source>
        <strain evidence="12 13">DSM 44099</strain>
    </source>
</reference>
<sequence length="388" mass="41190">MRKLSELRRRATEAAYALPPLVVDAIIALLCYLATIASPVVDAEDSTSMYLFAAFSSLPLVWRRRWPVPVTFITGIATAVLAVNDLIKEVPYGQLVATYTFAALGSQLWRFVGIAGTIAGLSVSLTPKSNPLPVAATLILFGAAYGLGAIARSRRDLIATLEARAQQLAADYAEAASRERQRIARDMHDTLAHSVSLMVVQAEAGPVVVRRDPAAAERAFDAIADAGRDALTQLRRTLGVLRSEPASRAPQPGLDAIGPLVEQARAAGLVVSFAEAGDRRSVPADTAVAAYRVVQEALTNVVRHARAAQVEVRLDWNGSALVLEVRDDGRGPRRRPPTPGGHGLIGMRERVTACGGTLRTGAATDGPGFVVHATLPLVESVVPVQPRG</sequence>
<dbReference type="InterPro" id="IPR050482">
    <property type="entry name" value="Sensor_HK_TwoCompSys"/>
</dbReference>
<dbReference type="OrthoDB" id="227596at2"/>
<evidence type="ECO:0000256" key="3">
    <source>
        <dbReference type="ARBA" id="ARBA00022553"/>
    </source>
</evidence>
<dbReference type="GO" id="GO:0000155">
    <property type="term" value="F:phosphorelay sensor kinase activity"/>
    <property type="evidence" value="ECO:0007669"/>
    <property type="project" value="InterPro"/>
</dbReference>
<gene>
    <name evidence="12" type="ORF">DFJ67_0880</name>
</gene>
<keyword evidence="13" id="KW-1185">Reference proteome</keyword>
<feature type="transmembrane region" description="Helical" evidence="10">
    <location>
        <begin position="21"/>
        <end position="41"/>
    </location>
</feature>
<evidence type="ECO:0000256" key="9">
    <source>
        <dbReference type="SAM" id="MobiDB-lite"/>
    </source>
</evidence>
<dbReference type="EMBL" id="QUMQ01000001">
    <property type="protein sequence ID" value="REF94935.1"/>
    <property type="molecule type" value="Genomic_DNA"/>
</dbReference>
<name>A0A3D9ZCC3_9ACTN</name>
<dbReference type="RefSeq" id="WP_116066691.1">
    <property type="nucleotide sequence ID" value="NZ_BONB01000001.1"/>
</dbReference>
<keyword evidence="7" id="KW-0067">ATP-binding</keyword>
<dbReference type="CDD" id="cd16917">
    <property type="entry name" value="HATPase_UhpB-NarQ-NarX-like"/>
    <property type="match status" value="1"/>
</dbReference>
<dbReference type="SUPFAM" id="SSF55874">
    <property type="entry name" value="ATPase domain of HSP90 chaperone/DNA topoisomerase II/histidine kinase"/>
    <property type="match status" value="1"/>
</dbReference>
<dbReference type="Gene3D" id="3.30.565.10">
    <property type="entry name" value="Histidine kinase-like ATPase, C-terminal domain"/>
    <property type="match status" value="1"/>
</dbReference>
<keyword evidence="10" id="KW-0812">Transmembrane</keyword>
<organism evidence="12 13">
    <name type="scientific">Asanoa ferruginea</name>
    <dbReference type="NCBI Taxonomy" id="53367"/>
    <lineage>
        <taxon>Bacteria</taxon>
        <taxon>Bacillati</taxon>
        <taxon>Actinomycetota</taxon>
        <taxon>Actinomycetes</taxon>
        <taxon>Micromonosporales</taxon>
        <taxon>Micromonosporaceae</taxon>
        <taxon>Asanoa</taxon>
    </lineage>
</organism>
<dbReference type="Pfam" id="PF07730">
    <property type="entry name" value="HisKA_3"/>
    <property type="match status" value="1"/>
</dbReference>
<dbReference type="EC" id="2.7.13.3" evidence="2"/>